<dbReference type="GO" id="GO:0005975">
    <property type="term" value="P:carbohydrate metabolic process"/>
    <property type="evidence" value="ECO:0007669"/>
    <property type="project" value="InterPro"/>
</dbReference>
<evidence type="ECO:0000259" key="6">
    <source>
        <dbReference type="Pfam" id="PF08531"/>
    </source>
</evidence>
<accession>A0A317DPA5</accession>
<dbReference type="Pfam" id="PF05592">
    <property type="entry name" value="Bac_rhamnosid"/>
    <property type="match status" value="1"/>
</dbReference>
<dbReference type="Pfam" id="PF17389">
    <property type="entry name" value="Bac_rhamnosid6H"/>
    <property type="match status" value="1"/>
</dbReference>
<dbReference type="OrthoDB" id="9761045at2"/>
<evidence type="ECO:0000313" key="9">
    <source>
        <dbReference type="EMBL" id="PWR14613.1"/>
    </source>
</evidence>
<evidence type="ECO:0000313" key="10">
    <source>
        <dbReference type="Proteomes" id="UP000246050"/>
    </source>
</evidence>
<gene>
    <name evidence="9" type="ORF">DKT69_15220</name>
</gene>
<dbReference type="Gene3D" id="1.50.10.10">
    <property type="match status" value="1"/>
</dbReference>
<dbReference type="InterPro" id="IPR012341">
    <property type="entry name" value="6hp_glycosidase-like_sf"/>
</dbReference>
<sequence>MSPSMSRRRFMQTGVAGGAAAALGGLNPLMSLAAVAQAPADVPSGLLTALLDDPLGVGDPHPRLSWVVPANGPQALQSAYQVQVARTRGRLLDEDLLWDSERVASAESTAVSLGGPPLEPRGVYWWRVRTWTNGDKPSGWSQPQRVATGIGPDWAATPVWAPAPPPPPVLRDGRFAVRTVIKEKSAGLVFRAADDRNNYLWQLLAGPAGVLKTHVQVNGAYRVLAERPIGRAVPLGTPVRVDIELAGTRIRTYVDGDLVDTIDDATYASGTVGFRNGGSESQTYDDITFTDPSGTVLLAEDFSRGPGAFPGGTVQNGALAVGRSQQLLAGPAPEHWAALRTEVRLADKPIESAVLYVTGQSPDPIRQYVYSAWVNGAFVGSGPTRAPASEPRYHTYEVTALLRRGETNALAALCYTPTDKRFLAQLEIRYADGSRLTLGTGAGWRARTGDRWLPPAGDLRGGYYTAPQEFIDAREEPVGWLSPGFDDSSWTPAAERAPIEGLLPAQTPNLLRETVAPAAVRPVGDGRWIVDLGREIVGGLALDLTEARAGQTVEVRLGEELSGPDTVRYQLRGGNVYREVWTLRDGAQHLEHWGYRGFRYAELITDPTLDLTGAVRGVAIRLPWRADDAAFRCSDDDLNRVWEMCRYSIEATRLDLYQDTPTRERGPYEGDAYVNELSEYATQRSYALARWSNSYLARRPTWPSEYRLMSVLSAWQDYLHTGDADQLARDWPLYVAKNFDEFLAADGLLDKPTSIGGVSDLVDWPVSNRDGYVLTTVNTVVNAFQCAAFATCAEVARVLGKAEEERRFADLAGRLRQAVNDQLLDRPAAAYRDGLSTAHRAQHATAFPIALGVADEAEVSALAAALAAGGMRMSVYGAQFLLDALYLGGRGDAGYALMTSRARESWLHLMDDLGATIVGEAWDPALKPNMTFSHAWGSAPANVVMRRLLGVTVTAPGAAQVEVRPQPGPLEWAQGRVPTIRGPVGVRIDHRDGYRLDVDLPPNVRGRILVPLDGSPPQAFRVIGAGPHPDRTVVDGHVVLSGVAPGRTTVFLDQRRESAANG</sequence>
<dbReference type="InterPro" id="IPR013737">
    <property type="entry name" value="Bac_rhamnosid_N"/>
</dbReference>
<dbReference type="Pfam" id="PF17390">
    <property type="entry name" value="Bac_rhamnosid_C"/>
    <property type="match status" value="1"/>
</dbReference>
<proteinExistence type="predicted"/>
<dbReference type="RefSeq" id="WP_109802212.1">
    <property type="nucleotide sequence ID" value="NZ_QGKS01000223.1"/>
</dbReference>
<dbReference type="PANTHER" id="PTHR33307">
    <property type="entry name" value="ALPHA-RHAMNOSIDASE (EUROFUNG)"/>
    <property type="match status" value="1"/>
</dbReference>
<reference evidence="9 10" key="1">
    <citation type="submission" date="2018-05" db="EMBL/GenBank/DDBJ databases">
        <title>Micromonosporas from Atacama Desert.</title>
        <authorList>
            <person name="Carro L."/>
            <person name="Golinska P."/>
            <person name="Klenk H.-P."/>
            <person name="Goodfellow M."/>
        </authorList>
    </citation>
    <scope>NUCLEOTIDE SEQUENCE [LARGE SCALE GENOMIC DNA]</scope>
    <source>
        <strain evidence="9 10">4G51</strain>
    </source>
</reference>
<organism evidence="9 10">
    <name type="scientific">Micromonospora sicca</name>
    <dbReference type="NCBI Taxonomy" id="2202420"/>
    <lineage>
        <taxon>Bacteria</taxon>
        <taxon>Bacillati</taxon>
        <taxon>Actinomycetota</taxon>
        <taxon>Actinomycetes</taxon>
        <taxon>Micromonosporales</taxon>
        <taxon>Micromonosporaceae</taxon>
        <taxon>Micromonospora</taxon>
    </lineage>
</organism>
<evidence type="ECO:0000259" key="8">
    <source>
        <dbReference type="Pfam" id="PF17390"/>
    </source>
</evidence>
<feature type="domain" description="Bacterial alpha-L-rhamnosidase N-terminal" evidence="6">
    <location>
        <begin position="349"/>
        <end position="506"/>
    </location>
</feature>
<dbReference type="InterPro" id="IPR008928">
    <property type="entry name" value="6-hairpin_glycosidase_sf"/>
</dbReference>
<keyword evidence="3 9" id="KW-0378">Hydrolase</keyword>
<dbReference type="Pfam" id="PF08531">
    <property type="entry name" value="Bac_rhamnosid_N"/>
    <property type="match status" value="1"/>
</dbReference>
<dbReference type="Gene3D" id="2.60.120.560">
    <property type="entry name" value="Exo-inulinase, domain 1"/>
    <property type="match status" value="1"/>
</dbReference>
<feature type="domain" description="Alpha-L-rhamnosidase concanavalin-like" evidence="5">
    <location>
        <begin position="523"/>
        <end position="603"/>
    </location>
</feature>
<dbReference type="EMBL" id="QGKS01000223">
    <property type="protein sequence ID" value="PWR14613.1"/>
    <property type="molecule type" value="Genomic_DNA"/>
</dbReference>
<protein>
    <recommendedName>
        <fullName evidence="2">alpha-L-rhamnosidase</fullName>
        <ecNumber evidence="2">3.2.1.40</ecNumber>
    </recommendedName>
</protein>
<feature type="signal peptide" evidence="4">
    <location>
        <begin position="1"/>
        <end position="33"/>
    </location>
</feature>
<feature type="domain" description="Alpha-L-rhamnosidase C-terminal" evidence="8">
    <location>
        <begin position="950"/>
        <end position="1013"/>
    </location>
</feature>
<dbReference type="InterPro" id="IPR006311">
    <property type="entry name" value="TAT_signal"/>
</dbReference>
<dbReference type="PANTHER" id="PTHR33307:SF6">
    <property type="entry name" value="ALPHA-RHAMNOSIDASE (EUROFUNG)-RELATED"/>
    <property type="match status" value="1"/>
</dbReference>
<dbReference type="InterPro" id="IPR008902">
    <property type="entry name" value="Rhamnosid_concanavalin"/>
</dbReference>
<dbReference type="InterPro" id="IPR016007">
    <property type="entry name" value="Alpha_rhamnosid"/>
</dbReference>
<dbReference type="InterPro" id="IPR036116">
    <property type="entry name" value="FN3_sf"/>
</dbReference>
<dbReference type="SUPFAM" id="SSF49265">
    <property type="entry name" value="Fibronectin type III"/>
    <property type="match status" value="1"/>
</dbReference>
<dbReference type="SUPFAM" id="SSF48208">
    <property type="entry name" value="Six-hairpin glycosidases"/>
    <property type="match status" value="1"/>
</dbReference>
<dbReference type="Gene3D" id="2.60.120.260">
    <property type="entry name" value="Galactose-binding domain-like"/>
    <property type="match status" value="2"/>
</dbReference>
<dbReference type="PROSITE" id="PS51318">
    <property type="entry name" value="TAT"/>
    <property type="match status" value="1"/>
</dbReference>
<name>A0A317DPA5_9ACTN</name>
<dbReference type="GO" id="GO:0030596">
    <property type="term" value="F:alpha-L-rhamnosidase activity"/>
    <property type="evidence" value="ECO:0007669"/>
    <property type="project" value="UniProtKB-EC"/>
</dbReference>
<keyword evidence="4" id="KW-0732">Signal</keyword>
<evidence type="ECO:0000259" key="7">
    <source>
        <dbReference type="Pfam" id="PF17389"/>
    </source>
</evidence>
<dbReference type="Proteomes" id="UP000246050">
    <property type="component" value="Unassembled WGS sequence"/>
</dbReference>
<evidence type="ECO:0000259" key="5">
    <source>
        <dbReference type="Pfam" id="PF05592"/>
    </source>
</evidence>
<feature type="chain" id="PRO_5016462949" description="alpha-L-rhamnosidase" evidence="4">
    <location>
        <begin position="34"/>
        <end position="1062"/>
    </location>
</feature>
<dbReference type="Gene3D" id="2.60.420.10">
    <property type="entry name" value="Maltose phosphorylase, domain 3"/>
    <property type="match status" value="1"/>
</dbReference>
<dbReference type="InterPro" id="IPR035398">
    <property type="entry name" value="Bac_rhamnosid_C"/>
</dbReference>
<comment type="caution">
    <text evidence="9">The sequence shown here is derived from an EMBL/GenBank/DDBJ whole genome shotgun (WGS) entry which is preliminary data.</text>
</comment>
<dbReference type="EC" id="3.2.1.40" evidence="2"/>
<evidence type="ECO:0000256" key="4">
    <source>
        <dbReference type="SAM" id="SignalP"/>
    </source>
</evidence>
<evidence type="ECO:0000256" key="2">
    <source>
        <dbReference type="ARBA" id="ARBA00012652"/>
    </source>
</evidence>
<comment type="catalytic activity">
    <reaction evidence="1">
        <text>Hydrolysis of terminal non-reducing alpha-L-rhamnose residues in alpha-L-rhamnosides.</text>
        <dbReference type="EC" id="3.2.1.40"/>
    </reaction>
</comment>
<dbReference type="Gene3D" id="2.60.40.10">
    <property type="entry name" value="Immunoglobulins"/>
    <property type="match status" value="1"/>
</dbReference>
<feature type="domain" description="Alpha-L-rhamnosidase six-hairpin glycosidase" evidence="7">
    <location>
        <begin position="629"/>
        <end position="944"/>
    </location>
</feature>
<dbReference type="AlphaFoldDB" id="A0A317DPA5"/>
<dbReference type="InterPro" id="IPR035396">
    <property type="entry name" value="Bac_rhamnosid6H"/>
</dbReference>
<evidence type="ECO:0000256" key="1">
    <source>
        <dbReference type="ARBA" id="ARBA00001445"/>
    </source>
</evidence>
<dbReference type="InterPro" id="IPR013783">
    <property type="entry name" value="Ig-like_fold"/>
</dbReference>
<evidence type="ECO:0000256" key="3">
    <source>
        <dbReference type="ARBA" id="ARBA00022801"/>
    </source>
</evidence>
<dbReference type="Pfam" id="PF25788">
    <property type="entry name" value="Ig_Rha78A_N"/>
    <property type="match status" value="1"/>
</dbReference>